<dbReference type="Pfam" id="PF04756">
    <property type="entry name" value="OST3_OST6"/>
    <property type="match status" value="1"/>
</dbReference>
<dbReference type="OrthoDB" id="67566at2759"/>
<evidence type="ECO:0000256" key="5">
    <source>
        <dbReference type="ARBA" id="ARBA00022729"/>
    </source>
</evidence>
<dbReference type="Proteomes" id="UP000530660">
    <property type="component" value="Unassembled WGS sequence"/>
</dbReference>
<gene>
    <name evidence="11" type="ORF">F1559_003961</name>
</gene>
<evidence type="ECO:0000256" key="10">
    <source>
        <dbReference type="SAM" id="SignalP"/>
    </source>
</evidence>
<evidence type="ECO:0000256" key="2">
    <source>
        <dbReference type="ARBA" id="ARBA00004477"/>
    </source>
</evidence>
<evidence type="ECO:0000313" key="11">
    <source>
        <dbReference type="EMBL" id="KAF6003926.1"/>
    </source>
</evidence>
<keyword evidence="7 9" id="KW-1133">Transmembrane helix</keyword>
<keyword evidence="8 9" id="KW-0472">Membrane</keyword>
<evidence type="ECO:0000256" key="3">
    <source>
        <dbReference type="ARBA" id="ARBA00009561"/>
    </source>
</evidence>
<dbReference type="PANTHER" id="PTHR12692:SF0">
    <property type="entry name" value="GH11935P"/>
    <property type="match status" value="1"/>
</dbReference>
<comment type="subcellular location">
    <subcellularLocation>
        <location evidence="2">Endoplasmic reticulum membrane</location>
        <topology evidence="2">Multi-pass membrane protein</topology>
    </subcellularLocation>
</comment>
<evidence type="ECO:0000256" key="6">
    <source>
        <dbReference type="ARBA" id="ARBA00022824"/>
    </source>
</evidence>
<keyword evidence="12" id="KW-1185">Reference proteome</keyword>
<evidence type="ECO:0000256" key="8">
    <source>
        <dbReference type="ARBA" id="ARBA00023136"/>
    </source>
</evidence>
<feature type="transmembrane region" description="Helical" evidence="9">
    <location>
        <begin position="226"/>
        <end position="243"/>
    </location>
</feature>
<organism evidence="11 12">
    <name type="scientific">Cyanidiococcus yangmingshanensis</name>
    <dbReference type="NCBI Taxonomy" id="2690220"/>
    <lineage>
        <taxon>Eukaryota</taxon>
        <taxon>Rhodophyta</taxon>
        <taxon>Bangiophyceae</taxon>
        <taxon>Cyanidiales</taxon>
        <taxon>Cyanidiaceae</taxon>
        <taxon>Cyanidiococcus</taxon>
    </lineage>
</organism>
<comment type="function">
    <text evidence="1">Subunit of the oligosaccharyl transferase (OST) complex that catalyzes the initial transfer of a defined glycan (Glc(3)Man(9)GlcNAc(2) in eukaryotes) from the lipid carrier dolichol-pyrophosphate to an asparagine residue within an Asn-X-Ser/Thr consensus motif in nascent polypeptide chains, the first step in protein N-glycosylation. N-glycosylation occurs cotranslationally and the complex associates with the Sec61 complex at the channel-forming translocon complex that mediates protein translocation across the endoplasmic reticulum (ER). All subunits are required for a maximal enzyme activity.</text>
</comment>
<dbReference type="InterPro" id="IPR021149">
    <property type="entry name" value="OligosaccharylTrfase_OST3/OST6"/>
</dbReference>
<dbReference type="AlphaFoldDB" id="A0A7J7ILB7"/>
<feature type="transmembrane region" description="Helical" evidence="9">
    <location>
        <begin position="338"/>
        <end position="358"/>
    </location>
</feature>
<evidence type="ECO:0000256" key="9">
    <source>
        <dbReference type="SAM" id="Phobius"/>
    </source>
</evidence>
<dbReference type="GO" id="GO:0008250">
    <property type="term" value="C:oligosaccharyltransferase complex"/>
    <property type="evidence" value="ECO:0007669"/>
    <property type="project" value="TreeGrafter"/>
</dbReference>
<keyword evidence="6" id="KW-0256">Endoplasmic reticulum</keyword>
<reference evidence="11 12" key="1">
    <citation type="journal article" date="2020" name="J. Phycol.">
        <title>Comparative genome analysis reveals Cyanidiococcus gen. nov., a new extremophilic red algal genus sister to Cyanidioschyzon (Cyanidioschyzonaceae, Rhodophyta).</title>
        <authorList>
            <person name="Liu S.-L."/>
            <person name="Chiang Y.-R."/>
            <person name="Yoon H.S."/>
            <person name="Fu H.-Y."/>
        </authorList>
    </citation>
    <scope>NUCLEOTIDE SEQUENCE [LARGE SCALE GENOMIC DNA]</scope>
    <source>
        <strain evidence="11 12">THAL066</strain>
    </source>
</reference>
<dbReference type="EMBL" id="VWRR01000005">
    <property type="protein sequence ID" value="KAF6003926.1"/>
    <property type="molecule type" value="Genomic_DNA"/>
</dbReference>
<comment type="similarity">
    <text evidence="3">Belongs to the OST3/OST6 family.</text>
</comment>
<feature type="chain" id="PRO_5029839368" description="Tumor suppressor candidate 3" evidence="10">
    <location>
        <begin position="20"/>
        <end position="363"/>
    </location>
</feature>
<evidence type="ECO:0000256" key="1">
    <source>
        <dbReference type="ARBA" id="ARBA00002791"/>
    </source>
</evidence>
<comment type="caution">
    <text evidence="11">The sequence shown here is derived from an EMBL/GenBank/DDBJ whole genome shotgun (WGS) entry which is preliminary data.</text>
</comment>
<keyword evidence="5 10" id="KW-0732">Signal</keyword>
<dbReference type="Gene3D" id="3.40.30.10">
    <property type="entry name" value="Glutaredoxin"/>
    <property type="match status" value="1"/>
</dbReference>
<sequence>MRTSKRVLWLLCGLAFVLGLFCALVDTANERAQSEPALESLKRLRSLRQQYETGLIPVKRASNLGSVVFTASERPYGVVLLFTSTAQEATCGLCLYLRHQVGQISRLVKQANARYESRGQMSVFFLMVDMDASNEKEVLPWLQTLQISTLPALIYVPAGVPSPNAKQVVRFRPEPPPTGDGLDGSAIAGWVIRHTNADMQRLGRRPALRISMGGPVYVIPALRRNWPLVCLLLSAALLLGWWFKWHQQPGTWFVLTLLMYSFALGGGHGWIIQGTPLFLWEGGRIRLRSNRPGVRRRGPASQDALAAEGFIEAGRYLLIAALMIALDRLPRKIQRSSLQLLCALAMLLLLAYLCKGILHMPMM</sequence>
<protein>
    <recommendedName>
        <fullName evidence="13">Tumor suppressor candidate 3</fullName>
    </recommendedName>
</protein>
<feature type="transmembrane region" description="Helical" evidence="9">
    <location>
        <begin position="250"/>
        <end position="272"/>
    </location>
</feature>
<accession>A0A7J7ILB7</accession>
<evidence type="ECO:0000256" key="7">
    <source>
        <dbReference type="ARBA" id="ARBA00022989"/>
    </source>
</evidence>
<name>A0A7J7ILB7_9RHOD</name>
<evidence type="ECO:0008006" key="13">
    <source>
        <dbReference type="Google" id="ProtNLM"/>
    </source>
</evidence>
<proteinExistence type="inferred from homology"/>
<evidence type="ECO:0000256" key="4">
    <source>
        <dbReference type="ARBA" id="ARBA00022692"/>
    </source>
</evidence>
<keyword evidence="4 9" id="KW-0812">Transmembrane</keyword>
<dbReference type="PANTHER" id="PTHR12692">
    <property type="entry name" value="DOLICHYL-DIPHOSPHOOLIGOSACCHARIDE--PROTEIN GLYCOSYLTRANSFERASE-RELATED"/>
    <property type="match status" value="1"/>
</dbReference>
<evidence type="ECO:0000313" key="12">
    <source>
        <dbReference type="Proteomes" id="UP000530660"/>
    </source>
</evidence>
<feature type="signal peptide" evidence="10">
    <location>
        <begin position="1"/>
        <end position="19"/>
    </location>
</feature>
<dbReference type="GO" id="GO:0018279">
    <property type="term" value="P:protein N-linked glycosylation via asparagine"/>
    <property type="evidence" value="ECO:0007669"/>
    <property type="project" value="TreeGrafter"/>
</dbReference>
<feature type="transmembrane region" description="Helical" evidence="9">
    <location>
        <begin position="304"/>
        <end position="326"/>
    </location>
</feature>